<keyword evidence="2" id="KW-1185">Reference proteome</keyword>
<comment type="caution">
    <text evidence="1">The sequence shown here is derived from an EMBL/GenBank/DDBJ whole genome shotgun (WGS) entry which is preliminary data.</text>
</comment>
<dbReference type="Proteomes" id="UP001140096">
    <property type="component" value="Unassembled WGS sequence"/>
</dbReference>
<proteinExistence type="predicted"/>
<sequence>MNRHVQLHPDVRHAWAIMLGPGCMRICFMESDTIHLSAVQSIDSPAGCLLLGAAVANAAHSESWRPGADPTMKWRQAIEHKADKGSEVSLRVK</sequence>
<reference evidence="1" key="1">
    <citation type="submission" date="2022-07" db="EMBL/GenBank/DDBJ databases">
        <title>Phylogenomic reconstructions and comparative analyses of Kickxellomycotina fungi.</title>
        <authorList>
            <person name="Reynolds N.K."/>
            <person name="Stajich J.E."/>
            <person name="Barry K."/>
            <person name="Grigoriev I.V."/>
            <person name="Crous P."/>
            <person name="Smith M.E."/>
        </authorList>
    </citation>
    <scope>NUCLEOTIDE SEQUENCE</scope>
    <source>
        <strain evidence="1">CBS 102833</strain>
    </source>
</reference>
<feature type="non-terminal residue" evidence="1">
    <location>
        <position position="93"/>
    </location>
</feature>
<evidence type="ECO:0000313" key="2">
    <source>
        <dbReference type="Proteomes" id="UP001140096"/>
    </source>
</evidence>
<gene>
    <name evidence="1" type="ORF">H4S07_004293</name>
</gene>
<organism evidence="1 2">
    <name type="scientific">Coemansia furcata</name>
    <dbReference type="NCBI Taxonomy" id="417177"/>
    <lineage>
        <taxon>Eukaryota</taxon>
        <taxon>Fungi</taxon>
        <taxon>Fungi incertae sedis</taxon>
        <taxon>Zoopagomycota</taxon>
        <taxon>Kickxellomycotina</taxon>
        <taxon>Kickxellomycetes</taxon>
        <taxon>Kickxellales</taxon>
        <taxon>Kickxellaceae</taxon>
        <taxon>Coemansia</taxon>
    </lineage>
</organism>
<dbReference type="EMBL" id="JANBUP010001684">
    <property type="protein sequence ID" value="KAJ2804158.1"/>
    <property type="molecule type" value="Genomic_DNA"/>
</dbReference>
<evidence type="ECO:0000313" key="1">
    <source>
        <dbReference type="EMBL" id="KAJ2804158.1"/>
    </source>
</evidence>
<accession>A0ACC1LAK3</accession>
<name>A0ACC1LAK3_9FUNG</name>
<protein>
    <submittedName>
        <fullName evidence="1">Uncharacterized protein</fullName>
    </submittedName>
</protein>